<dbReference type="InterPro" id="IPR038670">
    <property type="entry name" value="HslJ-like_sf"/>
</dbReference>
<keyword evidence="1" id="KW-0732">Signal</keyword>
<gene>
    <name evidence="2" type="ORF">KV396_05275</name>
</gene>
<sequence>MSQRTRRMRHGVGMSLGLVALTTLVACTATDPAPTTSSAPASPTPSSAAASEHFLGEWVSPDDAAVTLTLSADGTLVAFDGCNSHSGTWVGPNGGTIGLEFTSSTEAGCPEGVVPWLTTSDGAIVDGPEVALTLFGPTDAETGSLVRADG</sequence>
<organism evidence="2 3">
    <name type="scientific">Microbacterium galbinum</name>
    <dbReference type="NCBI Taxonomy" id="2851646"/>
    <lineage>
        <taxon>Bacteria</taxon>
        <taxon>Bacillati</taxon>
        <taxon>Actinomycetota</taxon>
        <taxon>Actinomycetes</taxon>
        <taxon>Micrococcales</taxon>
        <taxon>Microbacteriaceae</taxon>
        <taxon>Microbacterium</taxon>
    </lineage>
</organism>
<evidence type="ECO:0000313" key="3">
    <source>
        <dbReference type="Proteomes" id="UP000831963"/>
    </source>
</evidence>
<dbReference type="EMBL" id="CP078077">
    <property type="protein sequence ID" value="UPL13922.1"/>
    <property type="molecule type" value="Genomic_DNA"/>
</dbReference>
<protein>
    <submittedName>
        <fullName evidence="2">META domain-containing protein</fullName>
    </submittedName>
</protein>
<dbReference type="Gene3D" id="2.40.128.270">
    <property type="match status" value="1"/>
</dbReference>
<dbReference type="PROSITE" id="PS51257">
    <property type="entry name" value="PROKAR_LIPOPROTEIN"/>
    <property type="match status" value="1"/>
</dbReference>
<reference evidence="2 3" key="1">
    <citation type="submission" date="2021-06" db="EMBL/GenBank/DDBJ databases">
        <title>Genome-based taxonomic framework of Microbacterium strains isolated from marine environment, the description of four new species and reclassification of four preexisting species.</title>
        <authorList>
            <person name="Lee S.D."/>
            <person name="Kim S.-M."/>
            <person name="Byeon Y.-S."/>
            <person name="Yang H.L."/>
            <person name="Kim I.S."/>
        </authorList>
    </citation>
    <scope>NUCLEOTIDE SEQUENCE [LARGE SCALE GENOMIC DNA]</scope>
    <source>
        <strain evidence="2 3">SSW1-36</strain>
    </source>
</reference>
<keyword evidence="3" id="KW-1185">Reference proteome</keyword>
<accession>A0ABY4IMD5</accession>
<evidence type="ECO:0000313" key="2">
    <source>
        <dbReference type="EMBL" id="UPL13922.1"/>
    </source>
</evidence>
<name>A0ABY4IMD5_9MICO</name>
<proteinExistence type="predicted"/>
<evidence type="ECO:0000256" key="1">
    <source>
        <dbReference type="SAM" id="SignalP"/>
    </source>
</evidence>
<feature type="chain" id="PRO_5046603946" evidence="1">
    <location>
        <begin position="30"/>
        <end position="150"/>
    </location>
</feature>
<dbReference type="RefSeq" id="WP_247957092.1">
    <property type="nucleotide sequence ID" value="NZ_CP078077.1"/>
</dbReference>
<dbReference type="Proteomes" id="UP000831963">
    <property type="component" value="Chromosome"/>
</dbReference>
<feature type="signal peptide" evidence="1">
    <location>
        <begin position="1"/>
        <end position="29"/>
    </location>
</feature>